<dbReference type="Proteomes" id="UP001215151">
    <property type="component" value="Unassembled WGS sequence"/>
</dbReference>
<feature type="compositionally biased region" description="Acidic residues" evidence="1">
    <location>
        <begin position="261"/>
        <end position="272"/>
    </location>
</feature>
<feature type="region of interest" description="Disordered" evidence="1">
    <location>
        <begin position="242"/>
        <end position="275"/>
    </location>
</feature>
<evidence type="ECO:0000256" key="1">
    <source>
        <dbReference type="SAM" id="MobiDB-lite"/>
    </source>
</evidence>
<proteinExistence type="predicted"/>
<organism evidence="2 3">
    <name type="scientific">Trametes cubensis</name>
    <dbReference type="NCBI Taxonomy" id="1111947"/>
    <lineage>
        <taxon>Eukaryota</taxon>
        <taxon>Fungi</taxon>
        <taxon>Dikarya</taxon>
        <taxon>Basidiomycota</taxon>
        <taxon>Agaricomycotina</taxon>
        <taxon>Agaricomycetes</taxon>
        <taxon>Polyporales</taxon>
        <taxon>Polyporaceae</taxon>
        <taxon>Trametes</taxon>
    </lineage>
</organism>
<comment type="caution">
    <text evidence="2">The sequence shown here is derived from an EMBL/GenBank/DDBJ whole genome shotgun (WGS) entry which is preliminary data.</text>
</comment>
<feature type="region of interest" description="Disordered" evidence="1">
    <location>
        <begin position="422"/>
        <end position="505"/>
    </location>
</feature>
<reference evidence="2" key="1">
    <citation type="submission" date="2022-11" db="EMBL/GenBank/DDBJ databases">
        <title>Genome Sequence of Cubamyces cubensis.</title>
        <authorList>
            <person name="Buettner E."/>
        </authorList>
    </citation>
    <scope>NUCLEOTIDE SEQUENCE</scope>
    <source>
        <strain evidence="2">MPL-01</strain>
    </source>
</reference>
<dbReference type="AlphaFoldDB" id="A0AAD7XBZ9"/>
<feature type="region of interest" description="Disordered" evidence="1">
    <location>
        <begin position="151"/>
        <end position="224"/>
    </location>
</feature>
<evidence type="ECO:0000313" key="3">
    <source>
        <dbReference type="Proteomes" id="UP001215151"/>
    </source>
</evidence>
<feature type="compositionally biased region" description="Polar residues" evidence="1">
    <location>
        <begin position="473"/>
        <end position="485"/>
    </location>
</feature>
<feature type="compositionally biased region" description="Low complexity" evidence="1">
    <location>
        <begin position="197"/>
        <end position="209"/>
    </location>
</feature>
<sequence>MPKRAPTPPPADDTRFFTVVNPYPEQPYLALDDSRTFARWIACIIGQEHLLAFYHKPKSPNVVLIETLKFGPDFDRLMGEHRWRKFLKKPSPVELREVSSIFPCTLTTTRMVQKAGWICRDIPSSWFRKWSPDTESLLVSPYPQPRYCEPPVEDITRHPLCKPIPKRDADKSTSKPSSALGHNRSKSSSTASDFDDAPTSPSTSTSDVSEIGDTAPPGLIHPSQRFIPAIHGSDIPKASDVVVALSSSSSPAPANPVSSDAGDDGDDDGEAQEAEKSLCSAHGALCVSGICKECAERKREARFAERARQRDHERGHRGGARGRGLGWGQRQSPHQGDQHEREARRELGSASGRSQAEGRVAPVPPHLKNWSAVVKGSSGAAASDARSRLRDDIRVEMAGRKRGLKKAATHAMAHAMPAHLRKGASLPSKSGSSAASTSSASTSTFSLSEGSLSESSGLSATPSVSDASEDTRSVASSSDTQSLGHDNTHVSHAQPGARPGPWGTNVDWRTYAGIKAGEDTESVATSATGGAFKNPWKHVRSMEHAFAPRWASNVDKLNMIDMGIRSAWDDVESDEDEEPF</sequence>
<feature type="compositionally biased region" description="Low complexity" evidence="1">
    <location>
        <begin position="422"/>
        <end position="463"/>
    </location>
</feature>
<feature type="compositionally biased region" description="Basic and acidic residues" evidence="1">
    <location>
        <begin position="304"/>
        <end position="316"/>
    </location>
</feature>
<accession>A0AAD7XBZ9</accession>
<protein>
    <submittedName>
        <fullName evidence="2">Uncharacterized protein</fullName>
    </submittedName>
</protein>
<dbReference type="EMBL" id="JAPEVG010000039">
    <property type="protein sequence ID" value="KAJ8490112.1"/>
    <property type="molecule type" value="Genomic_DNA"/>
</dbReference>
<name>A0AAD7XBZ9_9APHY</name>
<feature type="compositionally biased region" description="Low complexity" evidence="1">
    <location>
        <begin position="242"/>
        <end position="260"/>
    </location>
</feature>
<evidence type="ECO:0000313" key="2">
    <source>
        <dbReference type="EMBL" id="KAJ8490112.1"/>
    </source>
</evidence>
<gene>
    <name evidence="2" type="ORF">ONZ51_g2509</name>
</gene>
<feature type="region of interest" description="Disordered" evidence="1">
    <location>
        <begin position="304"/>
        <end position="387"/>
    </location>
</feature>
<feature type="compositionally biased region" description="Basic and acidic residues" evidence="1">
    <location>
        <begin position="336"/>
        <end position="347"/>
    </location>
</feature>
<keyword evidence="3" id="KW-1185">Reference proteome</keyword>